<evidence type="ECO:0000256" key="1">
    <source>
        <dbReference type="ARBA" id="ARBA00004651"/>
    </source>
</evidence>
<evidence type="ECO:0000256" key="8">
    <source>
        <dbReference type="ARBA" id="ARBA00023303"/>
    </source>
</evidence>
<dbReference type="PANTHER" id="PTHR28259">
    <property type="entry name" value="FLUORIDE EXPORT PROTEIN 1-RELATED"/>
    <property type="match status" value="1"/>
</dbReference>
<evidence type="ECO:0000256" key="10">
    <source>
        <dbReference type="ARBA" id="ARBA00035585"/>
    </source>
</evidence>
<accession>A0ABV4CUW9</accession>
<keyword evidence="5 11" id="KW-1133">Transmembrane helix</keyword>
<organism evidence="12 13">
    <name type="scientific">Heminiphilus faecis</name>
    <dbReference type="NCBI Taxonomy" id="2601703"/>
    <lineage>
        <taxon>Bacteria</taxon>
        <taxon>Pseudomonadati</taxon>
        <taxon>Bacteroidota</taxon>
        <taxon>Bacteroidia</taxon>
        <taxon>Bacteroidales</taxon>
        <taxon>Muribaculaceae</taxon>
        <taxon>Heminiphilus</taxon>
    </lineage>
</organism>
<dbReference type="PANTHER" id="PTHR28259:SF1">
    <property type="entry name" value="FLUORIDE EXPORT PROTEIN 1-RELATED"/>
    <property type="match status" value="1"/>
</dbReference>
<dbReference type="InterPro" id="IPR003691">
    <property type="entry name" value="FluC"/>
</dbReference>
<keyword evidence="6 11" id="KW-0406">Ion transport</keyword>
<sequence>MIKEMLIAGCGGFVGTCCRYLVGKWCARWWQGDFPVGTFLVNITGCFLIGLFLGLVERLHLMHTLLLTTGFCGGFTTFSLFAAEIYSLWGKQEWTTALLYTLASVIIGVILVWCGRALMR</sequence>
<dbReference type="RefSeq" id="WP_121698358.1">
    <property type="nucleotide sequence ID" value="NZ_JBCLPP010000005.1"/>
</dbReference>
<comment type="subcellular location">
    <subcellularLocation>
        <location evidence="1 11">Cell membrane</location>
        <topology evidence="1 11">Multi-pass membrane protein</topology>
    </subcellularLocation>
</comment>
<keyword evidence="11" id="KW-0813">Transport</keyword>
<evidence type="ECO:0000313" key="12">
    <source>
        <dbReference type="EMBL" id="MEY8244491.1"/>
    </source>
</evidence>
<comment type="caution">
    <text evidence="12">The sequence shown here is derived from an EMBL/GenBank/DDBJ whole genome shotgun (WGS) entry which is preliminary data.</text>
</comment>
<protein>
    <recommendedName>
        <fullName evidence="11">Fluoride-specific ion channel FluC</fullName>
    </recommendedName>
</protein>
<evidence type="ECO:0000256" key="5">
    <source>
        <dbReference type="ARBA" id="ARBA00022989"/>
    </source>
</evidence>
<dbReference type="HAMAP" id="MF_00454">
    <property type="entry name" value="FluC"/>
    <property type="match status" value="1"/>
</dbReference>
<feature type="binding site" evidence="11">
    <location>
        <position position="76"/>
    </location>
    <ligand>
        <name>Na(+)</name>
        <dbReference type="ChEBI" id="CHEBI:29101"/>
        <note>structural</note>
    </ligand>
</feature>
<dbReference type="EMBL" id="JBCLPP010000005">
    <property type="protein sequence ID" value="MEY8244491.1"/>
    <property type="molecule type" value="Genomic_DNA"/>
</dbReference>
<evidence type="ECO:0000256" key="4">
    <source>
        <dbReference type="ARBA" id="ARBA00022692"/>
    </source>
</evidence>
<comment type="activity regulation">
    <text evidence="11">Na(+) is not transported, but it plays an essential structural role and its presence is essential for fluoride channel function.</text>
</comment>
<feature type="binding site" evidence="11">
    <location>
        <position position="73"/>
    </location>
    <ligand>
        <name>Na(+)</name>
        <dbReference type="ChEBI" id="CHEBI:29101"/>
        <note>structural</note>
    </ligand>
</feature>
<dbReference type="Pfam" id="PF02537">
    <property type="entry name" value="CRCB"/>
    <property type="match status" value="1"/>
</dbReference>
<keyword evidence="2 11" id="KW-1003">Cell membrane</keyword>
<keyword evidence="4 11" id="KW-0812">Transmembrane</keyword>
<gene>
    <name evidence="11 12" type="primary">crcB</name>
    <name evidence="11" type="synonym">fluC</name>
    <name evidence="12" type="ORF">AAK873_02520</name>
</gene>
<evidence type="ECO:0000256" key="6">
    <source>
        <dbReference type="ARBA" id="ARBA00023065"/>
    </source>
</evidence>
<comment type="catalytic activity">
    <reaction evidence="10">
        <text>fluoride(in) = fluoride(out)</text>
        <dbReference type="Rhea" id="RHEA:76159"/>
        <dbReference type="ChEBI" id="CHEBI:17051"/>
    </reaction>
    <physiologicalReaction direction="left-to-right" evidence="10">
        <dbReference type="Rhea" id="RHEA:76160"/>
    </physiologicalReaction>
</comment>
<name>A0ABV4CUW9_9BACT</name>
<keyword evidence="11" id="KW-0915">Sodium</keyword>
<keyword evidence="3" id="KW-0997">Cell inner membrane</keyword>
<keyword evidence="8 11" id="KW-0407">Ion channel</keyword>
<reference evidence="12 13" key="1">
    <citation type="submission" date="2024-03" db="EMBL/GenBank/DDBJ databases">
        <title>Mouse gut bacterial collection (mGBC) of GemPharmatech.</title>
        <authorList>
            <person name="He Y."/>
            <person name="Dong L."/>
            <person name="Wu D."/>
            <person name="Gao X."/>
            <person name="Lin Z."/>
        </authorList>
    </citation>
    <scope>NUCLEOTIDE SEQUENCE [LARGE SCALE GENOMIC DNA]</scope>
    <source>
        <strain evidence="12 13">54-13</strain>
    </source>
</reference>
<comment type="function">
    <text evidence="11">Fluoride-specific ion channel. Important for reducing fluoride concentration in the cell, thus reducing its toxicity.</text>
</comment>
<feature type="transmembrane region" description="Helical" evidence="11">
    <location>
        <begin position="39"/>
        <end position="56"/>
    </location>
</feature>
<dbReference type="NCBIfam" id="TIGR00494">
    <property type="entry name" value="crcB"/>
    <property type="match status" value="1"/>
</dbReference>
<evidence type="ECO:0000256" key="2">
    <source>
        <dbReference type="ARBA" id="ARBA00022475"/>
    </source>
</evidence>
<keyword evidence="7 11" id="KW-0472">Membrane</keyword>
<keyword evidence="13" id="KW-1185">Reference proteome</keyword>
<evidence type="ECO:0000256" key="9">
    <source>
        <dbReference type="ARBA" id="ARBA00035120"/>
    </source>
</evidence>
<comment type="similarity">
    <text evidence="9 11">Belongs to the fluoride channel Fluc/FEX (TC 1.A.43) family.</text>
</comment>
<feature type="transmembrane region" description="Helical" evidence="11">
    <location>
        <begin position="65"/>
        <end position="86"/>
    </location>
</feature>
<keyword evidence="11" id="KW-0479">Metal-binding</keyword>
<evidence type="ECO:0000256" key="7">
    <source>
        <dbReference type="ARBA" id="ARBA00023136"/>
    </source>
</evidence>
<evidence type="ECO:0000256" key="3">
    <source>
        <dbReference type="ARBA" id="ARBA00022519"/>
    </source>
</evidence>
<proteinExistence type="inferred from homology"/>
<evidence type="ECO:0000256" key="11">
    <source>
        <dbReference type="HAMAP-Rule" id="MF_00454"/>
    </source>
</evidence>
<feature type="transmembrane region" description="Helical" evidence="11">
    <location>
        <begin position="98"/>
        <end position="119"/>
    </location>
</feature>
<evidence type="ECO:0000313" key="13">
    <source>
        <dbReference type="Proteomes" id="UP001565200"/>
    </source>
</evidence>
<dbReference type="Proteomes" id="UP001565200">
    <property type="component" value="Unassembled WGS sequence"/>
</dbReference>